<feature type="chain" id="PRO_5001979920" evidence="1">
    <location>
        <begin position="20"/>
        <end position="85"/>
    </location>
</feature>
<evidence type="ECO:0000313" key="3">
    <source>
        <dbReference type="Proteomes" id="UP000039046"/>
    </source>
</evidence>
<evidence type="ECO:0000313" key="2">
    <source>
        <dbReference type="EMBL" id="CEJ94883.1"/>
    </source>
</evidence>
<accession>A0A0A1TS24</accession>
<gene>
    <name evidence="2" type="ORF">VHEMI10390</name>
</gene>
<feature type="signal peptide" evidence="1">
    <location>
        <begin position="1"/>
        <end position="19"/>
    </location>
</feature>
<dbReference type="OrthoDB" id="3762657at2759"/>
<organism evidence="2 3">
    <name type="scientific">[Torrubiella] hemipterigena</name>
    <dbReference type="NCBI Taxonomy" id="1531966"/>
    <lineage>
        <taxon>Eukaryota</taxon>
        <taxon>Fungi</taxon>
        <taxon>Dikarya</taxon>
        <taxon>Ascomycota</taxon>
        <taxon>Pezizomycotina</taxon>
        <taxon>Sordariomycetes</taxon>
        <taxon>Hypocreomycetidae</taxon>
        <taxon>Hypocreales</taxon>
        <taxon>Clavicipitaceae</taxon>
        <taxon>Clavicipitaceae incertae sedis</taxon>
        <taxon>'Torrubiella' clade</taxon>
    </lineage>
</organism>
<sequence length="85" mass="8874">MELTSFLSFLAAVLPVAYGAPIQAANSVHPKIVEAMKRDLGTTAEQAVARVAHDLHASIVIEQVRVSLGDSFAGGWIDAGKICAA</sequence>
<name>A0A0A1TS24_9HYPO</name>
<keyword evidence="3" id="KW-1185">Reference proteome</keyword>
<dbReference type="HOGENOM" id="CLU_2514224_0_0_1"/>
<dbReference type="AlphaFoldDB" id="A0A0A1TS24"/>
<dbReference type="Proteomes" id="UP000039046">
    <property type="component" value="Unassembled WGS sequence"/>
</dbReference>
<reference evidence="2 3" key="1">
    <citation type="journal article" date="2015" name="Genome Announc.">
        <title>Draft Genome Sequence and Gene Annotation of the Entomopathogenic Fungus Verticillium hemipterigenum.</title>
        <authorList>
            <person name="Horn F."/>
            <person name="Habel A."/>
            <person name="Scharf D.H."/>
            <person name="Dworschak J."/>
            <person name="Brakhage A.A."/>
            <person name="Guthke R."/>
            <person name="Hertweck C."/>
            <person name="Linde J."/>
        </authorList>
    </citation>
    <scope>NUCLEOTIDE SEQUENCE [LARGE SCALE GENOMIC DNA]</scope>
</reference>
<dbReference type="Gene3D" id="3.30.300.50">
    <property type="match status" value="1"/>
</dbReference>
<protein>
    <submittedName>
        <fullName evidence="2">Uncharacterized protein</fullName>
    </submittedName>
</protein>
<evidence type="ECO:0000256" key="1">
    <source>
        <dbReference type="SAM" id="SignalP"/>
    </source>
</evidence>
<keyword evidence="1" id="KW-0732">Signal</keyword>
<dbReference type="InterPro" id="IPR035070">
    <property type="entry name" value="Streptogrisin_prodomain"/>
</dbReference>
<proteinExistence type="predicted"/>
<dbReference type="EMBL" id="CDHN01000008">
    <property type="protein sequence ID" value="CEJ94883.1"/>
    <property type="molecule type" value="Genomic_DNA"/>
</dbReference>